<protein>
    <submittedName>
        <fullName evidence="5">Uncharacterized protein</fullName>
    </submittedName>
</protein>
<accession>A0A830HJA1</accession>
<feature type="region of interest" description="Disordered" evidence="3">
    <location>
        <begin position="783"/>
        <end position="809"/>
    </location>
</feature>
<dbReference type="InterPro" id="IPR044244">
    <property type="entry name" value="TTC27/Emw1"/>
</dbReference>
<feature type="chain" id="PRO_5033010064" evidence="4">
    <location>
        <begin position="22"/>
        <end position="964"/>
    </location>
</feature>
<feature type="signal peptide" evidence="4">
    <location>
        <begin position="1"/>
        <end position="21"/>
    </location>
</feature>
<keyword evidence="2" id="KW-0802">TPR repeat</keyword>
<dbReference type="AlphaFoldDB" id="A0A830HJA1"/>
<gene>
    <name evidence="5" type="ORF">PPROV_000569200</name>
</gene>
<keyword evidence="4" id="KW-0732">Signal</keyword>
<dbReference type="OrthoDB" id="1936594at2759"/>
<evidence type="ECO:0000313" key="5">
    <source>
        <dbReference type="EMBL" id="GHP06948.1"/>
    </source>
</evidence>
<dbReference type="SUPFAM" id="SSF48452">
    <property type="entry name" value="TPR-like"/>
    <property type="match status" value="1"/>
</dbReference>
<keyword evidence="6" id="KW-1185">Reference proteome</keyword>
<keyword evidence="1" id="KW-0677">Repeat</keyword>
<dbReference type="InterPro" id="IPR011990">
    <property type="entry name" value="TPR-like_helical_dom_sf"/>
</dbReference>
<dbReference type="EMBL" id="BNJQ01000014">
    <property type="protein sequence ID" value="GHP06948.1"/>
    <property type="molecule type" value="Genomic_DNA"/>
</dbReference>
<name>A0A830HJA1_9CHLO</name>
<evidence type="ECO:0000256" key="2">
    <source>
        <dbReference type="ARBA" id="ARBA00022803"/>
    </source>
</evidence>
<dbReference type="Gene3D" id="1.25.40.10">
    <property type="entry name" value="Tetratricopeptide repeat domain"/>
    <property type="match status" value="1"/>
</dbReference>
<reference evidence="5" key="1">
    <citation type="submission" date="2020-10" db="EMBL/GenBank/DDBJ databases">
        <title>Unveiling of a novel bifunctional photoreceptor, Dualchrome1, isolated from a cosmopolitan green alga.</title>
        <authorList>
            <person name="Suzuki S."/>
            <person name="Kawachi M."/>
        </authorList>
    </citation>
    <scope>NUCLEOTIDE SEQUENCE</scope>
    <source>
        <strain evidence="5">NIES 2893</strain>
    </source>
</reference>
<proteinExistence type="predicted"/>
<dbReference type="PANTHER" id="PTHR16193">
    <property type="entry name" value="TETRATRICOPEPTIDE REPEAT PROTEIN 27"/>
    <property type="match status" value="1"/>
</dbReference>
<comment type="caution">
    <text evidence="5">The sequence shown here is derived from an EMBL/GenBank/DDBJ whole genome shotgun (WGS) entry which is preliminary data.</text>
</comment>
<sequence length="964" mass="104772">MAAMPLTADALLSLPTICASATSPPPYAPDFVHACLAATGELAVHIETLRRHAAASSASAAAASEPPATSSQQDTLLTTAVDLLQQFIKANLGGDARALAGTESTTTYTRDKEAIDAAAVDGEDCHGAVRDLRKLLVARCIFSGLLDKPESDADGDNDDPLVAWWALRAALWHQRMLMTQAASLRDEADRHARTLKKHVLSQGDDASAEVTCMLHLELAAHAFMHSRVDDGCAHVDAACKAIDLNVSSGGHMGKRTEHQIDEKAQLVISAIAGQKRAIEAVTRPDDDASVAVPHPDVNYVVDPNADKDVFGISNVLPRPTLSEQTPDVGAAASLPPLEQVCVVAHANKVKRSTFSDDLQLWELSSYAEKLLAESTSPPLVQSWCELTLARHEKMRGRTVERGYLRMRHIVDKRCAAESDLEPSALARRHALAHLVPFPPLHALMKELGEFELSLGMVNEAMRIFEANELYDHLITCYLMLDKKPAAEALVRSRLEDEPERALLWCILGDVTKDKTNFEKAWEVSGQRHARSQRSLARMAHAVKDYAKAAGHYELALAINPMHASGWFDLGFCYMQLSNGDGNGVDESTTVVDADATSSYVERALNAFTRCVQTEPIHGEAWNNIAILSLRQGYRARAFVALQETVKWNKESWQLWENYATVALELGKYTDALHGMTQVFKLTAPKLYSSSRSDGEGEHIKQFRFDEMIASKLVERAIAVGVGGSDEGARVNQDVALGDRERADREALFNIVGGDNNFSASPADDEDGDDHDVSALLSVADLLDDSPASGENGAGDEPFADGKDSSAAPPRRQGAVLYVTSVRKLISKVASAPGMAKAGGMHKLVAQLDAAAGDLVVAEEGWLRYIRSLGLTQWAKESESFEAYAEGVLALCRLYVQVAQTCDLDESLDEEERTKLRKKKLMAAQLHLNSTIKASADSFASTERHGELRALLDDVVSLKSIPPEL</sequence>
<dbReference type="Proteomes" id="UP000660262">
    <property type="component" value="Unassembled WGS sequence"/>
</dbReference>
<evidence type="ECO:0000256" key="3">
    <source>
        <dbReference type="SAM" id="MobiDB-lite"/>
    </source>
</evidence>
<dbReference type="PANTHER" id="PTHR16193:SF0">
    <property type="entry name" value="TETRATRICOPEPTIDE REPEAT PROTEIN 27"/>
    <property type="match status" value="1"/>
</dbReference>
<organism evidence="5 6">
    <name type="scientific">Pycnococcus provasolii</name>
    <dbReference type="NCBI Taxonomy" id="41880"/>
    <lineage>
        <taxon>Eukaryota</taxon>
        <taxon>Viridiplantae</taxon>
        <taxon>Chlorophyta</taxon>
        <taxon>Pseudoscourfieldiophyceae</taxon>
        <taxon>Pseudoscourfieldiales</taxon>
        <taxon>Pycnococcaceae</taxon>
        <taxon>Pycnococcus</taxon>
    </lineage>
</organism>
<evidence type="ECO:0000256" key="4">
    <source>
        <dbReference type="SAM" id="SignalP"/>
    </source>
</evidence>
<evidence type="ECO:0000313" key="6">
    <source>
        <dbReference type="Proteomes" id="UP000660262"/>
    </source>
</evidence>
<evidence type="ECO:0000256" key="1">
    <source>
        <dbReference type="ARBA" id="ARBA00022737"/>
    </source>
</evidence>